<dbReference type="PANTHER" id="PTHR34390">
    <property type="entry name" value="UPF0442 PROTEIN YJJB-RELATED"/>
    <property type="match status" value="1"/>
</dbReference>
<name>A0A0H3JA63_CLOPA</name>
<proteinExistence type="inferred from homology"/>
<evidence type="ECO:0000256" key="1">
    <source>
        <dbReference type="ARBA" id="ARBA00004651"/>
    </source>
</evidence>
<dbReference type="EMBL" id="CP009268">
    <property type="protein sequence ID" value="AJA52273.1"/>
    <property type="molecule type" value="Genomic_DNA"/>
</dbReference>
<gene>
    <name evidence="10" type="ORF">CLPA_c22150</name>
    <name evidence="11" type="ORF">CP6013_00964</name>
</gene>
<dbReference type="eggNOG" id="COG3610">
    <property type="taxonomic scope" value="Bacteria"/>
</dbReference>
<dbReference type="GO" id="GO:0015744">
    <property type="term" value="P:succinate transport"/>
    <property type="evidence" value="ECO:0007669"/>
    <property type="project" value="TreeGrafter"/>
</dbReference>
<evidence type="ECO:0000256" key="6">
    <source>
        <dbReference type="ARBA" id="ARBA00023136"/>
    </source>
</evidence>
<organism evidence="10 13">
    <name type="scientific">Clostridium pasteurianum DSM 525 = ATCC 6013</name>
    <dbReference type="NCBI Taxonomy" id="1262449"/>
    <lineage>
        <taxon>Bacteria</taxon>
        <taxon>Bacillati</taxon>
        <taxon>Bacillota</taxon>
        <taxon>Clostridia</taxon>
        <taxon>Eubacteriales</taxon>
        <taxon>Clostridiaceae</taxon>
        <taxon>Clostridium</taxon>
    </lineage>
</organism>
<reference evidence="11" key="2">
    <citation type="submission" date="2015-10" db="EMBL/GenBank/DDBJ databases">
        <title>Improved Draft Genome Sequence of Clostridium pasteurianum Strain ATCC 6013 (DSM 525) Using a Hybrid Next-Generation Sequencing Approach.</title>
        <authorList>
            <person name="Pyne M.E."/>
            <person name="Utturkar S.M."/>
            <person name="Brown S.D."/>
            <person name="Moo-Young M."/>
            <person name="Chung D.A."/>
            <person name="Chou P.C."/>
        </authorList>
    </citation>
    <scope>NUCLEOTIDE SEQUENCE</scope>
    <source>
        <strain evidence="11">ATCC 6013</strain>
    </source>
</reference>
<evidence type="ECO:0000256" key="4">
    <source>
        <dbReference type="ARBA" id="ARBA00022692"/>
    </source>
</evidence>
<evidence type="ECO:0000256" key="8">
    <source>
        <dbReference type="SAM" id="Phobius"/>
    </source>
</evidence>
<reference evidence="11 12" key="3">
    <citation type="journal article" name="Genome Announc.">
        <title>Improved Draft Genome Sequence of Clostridium pasteurianum Strain ATCC 6013 (DSM 525) Using a Hybrid Next-Generation Sequencing Approach.</title>
        <authorList>
            <person name="Pyne M.E."/>
            <person name="Utturkar S."/>
            <person name="Brown S.D."/>
            <person name="Moo-Young M."/>
            <person name="Chung D.A."/>
            <person name="Chou C.P."/>
        </authorList>
    </citation>
    <scope>NUCLEOTIDE SEQUENCE [LARGE SCALE GENOMIC DNA]</scope>
    <source>
        <strain evidence="11 12">ATCC 6013</strain>
    </source>
</reference>
<dbReference type="PATRIC" id="fig|1262449.3.peg.778"/>
<protein>
    <recommendedName>
        <fullName evidence="9">Threonine/Serine exporter ThrE domain-containing protein</fullName>
    </recommendedName>
</protein>
<keyword evidence="3" id="KW-0997">Cell inner membrane</keyword>
<keyword evidence="13" id="KW-1185">Reference proteome</keyword>
<comment type="subcellular location">
    <subcellularLocation>
        <location evidence="1">Cell membrane</location>
        <topology evidence="1">Multi-pass membrane protein</topology>
    </subcellularLocation>
</comment>
<feature type="transmembrane region" description="Helical" evidence="8">
    <location>
        <begin position="116"/>
        <end position="137"/>
    </location>
</feature>
<dbReference type="AlphaFoldDB" id="A0A0H3JA63"/>
<evidence type="ECO:0000313" key="10">
    <source>
        <dbReference type="EMBL" id="AJA52273.1"/>
    </source>
</evidence>
<evidence type="ECO:0000256" key="3">
    <source>
        <dbReference type="ARBA" id="ARBA00022519"/>
    </source>
</evidence>
<evidence type="ECO:0000259" key="9">
    <source>
        <dbReference type="Pfam" id="PF12821"/>
    </source>
</evidence>
<dbReference type="RefSeq" id="WP_003441786.1">
    <property type="nucleotide sequence ID" value="NZ_ANZB01000002.1"/>
</dbReference>
<dbReference type="Proteomes" id="UP000030905">
    <property type="component" value="Chromosome"/>
</dbReference>
<keyword evidence="5 8" id="KW-1133">Transmembrane helix</keyword>
<feature type="transmembrane region" description="Helical" evidence="8">
    <location>
        <begin position="26"/>
        <end position="43"/>
    </location>
</feature>
<accession>A0A0H3JA63</accession>
<dbReference type="GO" id="GO:0005886">
    <property type="term" value="C:plasma membrane"/>
    <property type="evidence" value="ECO:0007669"/>
    <property type="project" value="UniProtKB-SubCell"/>
</dbReference>
<dbReference type="InterPro" id="IPR050539">
    <property type="entry name" value="ThrE_Dicarb/AminoAcid_Exp"/>
</dbReference>
<dbReference type="Proteomes" id="UP000028042">
    <property type="component" value="Unassembled WGS sequence"/>
</dbReference>
<evidence type="ECO:0000313" key="12">
    <source>
        <dbReference type="Proteomes" id="UP000028042"/>
    </source>
</evidence>
<dbReference type="KEGG" id="cpat:CLPA_c22150"/>
<dbReference type="InterPro" id="IPR024528">
    <property type="entry name" value="ThrE_2"/>
</dbReference>
<keyword evidence="6 8" id="KW-0472">Membrane</keyword>
<dbReference type="EMBL" id="JPGY02000001">
    <property type="protein sequence ID" value="KRU11717.1"/>
    <property type="molecule type" value="Genomic_DNA"/>
</dbReference>
<dbReference type="GeneID" id="93074361"/>
<sequence>MIMYAFYSFISSLGFAIIYNVKGKNVIIAGIGGGISWLVYLLINNIYNSNLLSLFIGAISVSMYSEIMARLRKAPVTTFIICGIIPLVPGNGMYYTMYETIIGNLPKATSYGLQTLGAAGSIAIAIAMVSSLSKLVFLKKKNNSQ</sequence>
<dbReference type="Pfam" id="PF12821">
    <property type="entry name" value="ThrE_2"/>
    <property type="match status" value="1"/>
</dbReference>
<reference evidence="10 13" key="1">
    <citation type="journal article" date="2015" name="Genome Announc.">
        <title>Complete Genome Sequence of the Nitrogen-Fixing and Solvent-Producing Clostridium pasteurianum DSM 525.</title>
        <authorList>
            <person name="Poehlein A."/>
            <person name="Grosse-Honebrink A."/>
            <person name="Zhang Y."/>
            <person name="Minton N.P."/>
            <person name="Daniel R."/>
        </authorList>
    </citation>
    <scope>NUCLEOTIDE SEQUENCE [LARGE SCALE GENOMIC DNA]</scope>
    <source>
        <strain evidence="10">DSM 525</strain>
        <strain evidence="13">DSM 525 / ATCC 6013</strain>
    </source>
</reference>
<evidence type="ECO:0000256" key="7">
    <source>
        <dbReference type="ARBA" id="ARBA00034125"/>
    </source>
</evidence>
<dbReference type="PANTHER" id="PTHR34390:SF1">
    <property type="entry name" value="SUCCINATE TRANSPORTER SUBUNIT YJJB-RELATED"/>
    <property type="match status" value="1"/>
</dbReference>
<keyword evidence="4 8" id="KW-0812">Transmembrane</keyword>
<feature type="transmembrane region" description="Helical" evidence="8">
    <location>
        <begin position="6"/>
        <end position="21"/>
    </location>
</feature>
<evidence type="ECO:0000313" key="13">
    <source>
        <dbReference type="Proteomes" id="UP000030905"/>
    </source>
</evidence>
<keyword evidence="2" id="KW-1003">Cell membrane</keyword>
<comment type="similarity">
    <text evidence="7">Belongs to the ThrE exporter (TC 2.A.79) family.</text>
</comment>
<dbReference type="KEGG" id="cpae:CPAST_c22150"/>
<evidence type="ECO:0000256" key="5">
    <source>
        <dbReference type="ARBA" id="ARBA00022989"/>
    </source>
</evidence>
<evidence type="ECO:0000256" key="2">
    <source>
        <dbReference type="ARBA" id="ARBA00022475"/>
    </source>
</evidence>
<evidence type="ECO:0000313" key="11">
    <source>
        <dbReference type="EMBL" id="KRU11717.1"/>
    </source>
</evidence>
<feature type="domain" description="Threonine/Serine exporter ThrE" evidence="9">
    <location>
        <begin position="5"/>
        <end position="131"/>
    </location>
</feature>
<feature type="transmembrane region" description="Helical" evidence="8">
    <location>
        <begin position="76"/>
        <end position="96"/>
    </location>
</feature>